<name>A0ABV8X051_9BACI</name>
<dbReference type="Gene3D" id="2.20.25.90">
    <property type="entry name" value="ADC-like domains"/>
    <property type="match status" value="1"/>
</dbReference>
<dbReference type="InterPro" id="IPR050123">
    <property type="entry name" value="Prok_molybdopt-oxidoreductase"/>
</dbReference>
<dbReference type="Pfam" id="PF00384">
    <property type="entry name" value="Molybdopterin"/>
    <property type="match status" value="1"/>
</dbReference>
<dbReference type="InterPro" id="IPR006963">
    <property type="entry name" value="Mopterin_OxRdtase_4Fe-4S_dom"/>
</dbReference>
<dbReference type="CDD" id="cd00508">
    <property type="entry name" value="MopB_CT_Fdh-Nap-like"/>
    <property type="match status" value="1"/>
</dbReference>
<dbReference type="PROSITE" id="PS00490">
    <property type="entry name" value="MOLYBDOPTERIN_PROK_2"/>
    <property type="match status" value="1"/>
</dbReference>
<evidence type="ECO:0000313" key="7">
    <source>
        <dbReference type="EMBL" id="MFC4404778.1"/>
    </source>
</evidence>
<dbReference type="EMBL" id="JBHSDT010000008">
    <property type="protein sequence ID" value="MFC4404778.1"/>
    <property type="molecule type" value="Genomic_DNA"/>
</dbReference>
<gene>
    <name evidence="7" type="ORF">ACFOY7_17040</name>
</gene>
<dbReference type="Gene3D" id="3.40.50.740">
    <property type="match status" value="1"/>
</dbReference>
<organism evidence="7 8">
    <name type="scientific">Gracilibacillus xinjiangensis</name>
    <dbReference type="NCBI Taxonomy" id="1193282"/>
    <lineage>
        <taxon>Bacteria</taxon>
        <taxon>Bacillati</taxon>
        <taxon>Bacillota</taxon>
        <taxon>Bacilli</taxon>
        <taxon>Bacillales</taxon>
        <taxon>Bacillaceae</taxon>
        <taxon>Gracilibacillus</taxon>
    </lineage>
</organism>
<dbReference type="InterPro" id="IPR006655">
    <property type="entry name" value="Mopterin_OxRdtase_prok_CS"/>
</dbReference>
<keyword evidence="5" id="KW-0411">Iron-sulfur</keyword>
<dbReference type="SUPFAM" id="SSF53706">
    <property type="entry name" value="Formate dehydrogenase/DMSO reductase, domains 1-3"/>
    <property type="match status" value="1"/>
</dbReference>
<keyword evidence="4" id="KW-0408">Iron</keyword>
<comment type="caution">
    <text evidence="7">The sequence shown here is derived from an EMBL/GenBank/DDBJ whole genome shotgun (WGS) entry which is preliminary data.</text>
</comment>
<evidence type="ECO:0000256" key="5">
    <source>
        <dbReference type="ARBA" id="ARBA00023014"/>
    </source>
</evidence>
<dbReference type="Gene3D" id="3.40.228.10">
    <property type="entry name" value="Dimethylsulfoxide Reductase, domain 2"/>
    <property type="match status" value="1"/>
</dbReference>
<dbReference type="SMART" id="SM00926">
    <property type="entry name" value="Molybdop_Fe4S4"/>
    <property type="match status" value="1"/>
</dbReference>
<evidence type="ECO:0000259" key="6">
    <source>
        <dbReference type="PROSITE" id="PS51669"/>
    </source>
</evidence>
<dbReference type="Pfam" id="PF04879">
    <property type="entry name" value="Molybdop_Fe4S4"/>
    <property type="match status" value="1"/>
</dbReference>
<comment type="cofactor">
    <cofactor evidence="1">
        <name>Mo-bis(molybdopterin guanine dinucleotide)</name>
        <dbReference type="ChEBI" id="CHEBI:60539"/>
    </cofactor>
</comment>
<evidence type="ECO:0000256" key="1">
    <source>
        <dbReference type="ARBA" id="ARBA00001942"/>
    </source>
</evidence>
<dbReference type="InterPro" id="IPR009010">
    <property type="entry name" value="Asp_de-COase-like_dom_sf"/>
</dbReference>
<dbReference type="InterPro" id="IPR006657">
    <property type="entry name" value="MoPterin_dinucl-bd_dom"/>
</dbReference>
<dbReference type="PROSITE" id="PS51669">
    <property type="entry name" value="4FE4S_MOW_BIS_MGD"/>
    <property type="match status" value="1"/>
</dbReference>
<evidence type="ECO:0000256" key="3">
    <source>
        <dbReference type="ARBA" id="ARBA00022723"/>
    </source>
</evidence>
<dbReference type="Proteomes" id="UP001595882">
    <property type="component" value="Unassembled WGS sequence"/>
</dbReference>
<dbReference type="RefSeq" id="WP_390253742.1">
    <property type="nucleotide sequence ID" value="NZ_JBHSDT010000008.1"/>
</dbReference>
<dbReference type="PANTHER" id="PTHR43105">
    <property type="entry name" value="RESPIRATORY NITRATE REDUCTASE"/>
    <property type="match status" value="1"/>
</dbReference>
<sequence length="712" mass="80174">MTELMLKYFRDKQQKAQSEKVYDTQCPYCSMQCKMQLIEQKIVSRKQYKTIGKDNPTSGGRLCVKGMNAHQHALHNERLKQPLMRINNEFVPVTWEVALETIKTNFQEIQKNHGNNALSVYGSASITNEEAYLLGKFARVALQTKYIDYNGRLCMASAATGANMTFGMDRGFTNTINEIPNTRVIILAGTNIAECQPTIMPYFEKAKENGAYIIAIDPRETSTTKLADMHLKIKPGSDIALANGLLKIMIEKELIDTAFIMKHTNHFDEVKNYVLSLNLDEIVSETGITMEEFYQSATVFASEPSGMIFTARGIEQQINGTETVRAFLNLLLATGKIGKPNSGFGAITGQGNGQGAREHGQKADQLPGYRSIENKVDRKYIADVWEIKEEDLPDKGVSAYEMFEHIEKGDIKSMFIMCSNPVISNPNANFVKKALEKLSFLVVVDLFLSETAQLADIVLPATSYLEDEGTFTNVEGRVMLREASFPIQGNAKHDWQILSEVATRLGKEKYFTYGSAEEIFEELRVASRGGKADYYGITYDRLRKESGVLWPCPSPDTPGTNRLFEKRFAHEDGKAKMAVVKNESGERKPKINSQYPLYLTTGRVMSHYLTGEQTRKSPSLAARNVEAYIEIHPETAKKYGIKQNKLVKVTSEKGWIIVRSQFSEAIRKDTIFIPFHWTEKQNVNRLVGDQLDPFCRMPGFKMSVARVSPITN</sequence>
<dbReference type="PANTHER" id="PTHR43105:SF10">
    <property type="entry name" value="NADH-QUINONE OXIDOREDUCTASE SUBUNIT G"/>
    <property type="match status" value="1"/>
</dbReference>
<keyword evidence="2" id="KW-0004">4Fe-4S</keyword>
<evidence type="ECO:0000313" key="8">
    <source>
        <dbReference type="Proteomes" id="UP001595882"/>
    </source>
</evidence>
<proteinExistence type="predicted"/>
<feature type="domain" description="4Fe-4S Mo/W bis-MGD-type" evidence="6">
    <location>
        <begin position="19"/>
        <end position="77"/>
    </location>
</feature>
<evidence type="ECO:0000256" key="2">
    <source>
        <dbReference type="ARBA" id="ARBA00022485"/>
    </source>
</evidence>
<dbReference type="CDD" id="cd02754">
    <property type="entry name" value="MopB_Nitrate-R-NapA-like"/>
    <property type="match status" value="1"/>
</dbReference>
<dbReference type="SUPFAM" id="SSF50692">
    <property type="entry name" value="ADC-like"/>
    <property type="match status" value="1"/>
</dbReference>
<protein>
    <submittedName>
        <fullName evidence="7">Molybdopterin oxidoreductase family protein</fullName>
    </submittedName>
</protein>
<reference evidence="8" key="1">
    <citation type="journal article" date="2019" name="Int. J. Syst. Evol. Microbiol.">
        <title>The Global Catalogue of Microorganisms (GCM) 10K type strain sequencing project: providing services to taxonomists for standard genome sequencing and annotation.</title>
        <authorList>
            <consortium name="The Broad Institute Genomics Platform"/>
            <consortium name="The Broad Institute Genome Sequencing Center for Infectious Disease"/>
            <person name="Wu L."/>
            <person name="Ma J."/>
        </authorList>
    </citation>
    <scope>NUCLEOTIDE SEQUENCE [LARGE SCALE GENOMIC DNA]</scope>
    <source>
        <strain evidence="8">CCUG 37865</strain>
    </source>
</reference>
<dbReference type="InterPro" id="IPR006656">
    <property type="entry name" value="Mopterin_OxRdtase"/>
</dbReference>
<accession>A0ABV8X051</accession>
<dbReference type="NCBIfam" id="NF047855">
    <property type="entry name" value="AssmNtatRedNasC"/>
    <property type="match status" value="1"/>
</dbReference>
<keyword evidence="8" id="KW-1185">Reference proteome</keyword>
<keyword evidence="3" id="KW-0479">Metal-binding</keyword>
<dbReference type="Pfam" id="PF01568">
    <property type="entry name" value="Molydop_binding"/>
    <property type="match status" value="1"/>
</dbReference>
<dbReference type="Gene3D" id="2.40.40.20">
    <property type="match status" value="1"/>
</dbReference>
<evidence type="ECO:0000256" key="4">
    <source>
        <dbReference type="ARBA" id="ARBA00023004"/>
    </source>
</evidence>